<dbReference type="SUPFAM" id="SSF69645">
    <property type="entry name" value="Arp2/3 complex subunits"/>
    <property type="match status" value="1"/>
</dbReference>
<dbReference type="Pfam" id="PF05856">
    <property type="entry name" value="ARPC4"/>
    <property type="match status" value="1"/>
</dbReference>
<dbReference type="PANTHER" id="PTHR22629">
    <property type="entry name" value="ARP2/3 COMPLEX 20 KD SUBUNIT"/>
    <property type="match status" value="1"/>
</dbReference>
<dbReference type="PANTHER" id="PTHR22629:SF0">
    <property type="entry name" value="ACTIN-RELATED PROTEIN 2_3 COMPLEX SUBUNIT 4"/>
    <property type="match status" value="1"/>
</dbReference>
<dbReference type="STRING" id="195883.A0A482WZ38"/>
<accession>A0A482WZ38</accession>
<dbReference type="Gene3D" id="3.30.1460.20">
    <property type="match status" value="1"/>
</dbReference>
<gene>
    <name evidence="7" type="ORF">LSTR_LSTR008148</name>
</gene>
<dbReference type="AlphaFoldDB" id="A0A482WZ38"/>
<evidence type="ECO:0000256" key="4">
    <source>
        <dbReference type="ARBA" id="ARBA00023203"/>
    </source>
</evidence>
<evidence type="ECO:0008006" key="9">
    <source>
        <dbReference type="Google" id="ProtNLM"/>
    </source>
</evidence>
<name>A0A482WZ38_LAOST</name>
<comment type="similarity">
    <text evidence="2">Belongs to the ARPC4 family.</text>
</comment>
<keyword evidence="8" id="KW-1185">Reference proteome</keyword>
<sequence>MEGQDGKDQGTSRPPTPEHEPEHVIEPLTPGHPSALAGGSAEERFITQLTRELERVARPRNLRPLAIHHPAPIPEEEEEGPAQEEEAPQEEEALQEEEAPQEEEALQEEEAPQEEEAAQEEEALQEEEAAQEEEAPQEEEAAQEEEEEEEEEEAAQEEEEAAQEEEDFSEDDAIEEVFQHIYAMEVRSHRNPSGDSPSVTWDEFEEAVLAEAEQLEDVPLDLEVLAENMMHLGLADEELQADNDGAKSLAQQEFEASKKDEAIFVFTAKEDDAKKFDVSSLGRCLKKVEATPSSVVKDDAEKIDVSSFRRSLKKVDFQKAKDDDEGAKSLALQEVEASKKVQAIASTAKEDDAKKYDVFSLGRCLKKNSSTPKEDDAEKIDVSSFQRSLKKVDLQQATTSDLQPYLNAVRVTLDAALCLLHFSSQVSDCLSYPEVEIRLSPELLLRPVVISRSMTEKVLIEGSINSARVSICVKQADDMEKWICKTFIKFMTKRAEDFRVLRRKAIPGYDISFLITNRHTDYLPKRKIVGLVLDFMQEINKEVKKMKLLLNARARLIAEEFFKQF</sequence>
<feature type="compositionally biased region" description="Basic and acidic residues" evidence="6">
    <location>
        <begin position="41"/>
        <end position="57"/>
    </location>
</feature>
<protein>
    <recommendedName>
        <fullName evidence="9">Actin-related protein 2/3 complex subunit 4</fullName>
    </recommendedName>
</protein>
<dbReference type="GO" id="GO:0051015">
    <property type="term" value="F:actin filament binding"/>
    <property type="evidence" value="ECO:0007669"/>
    <property type="project" value="TreeGrafter"/>
</dbReference>
<feature type="region of interest" description="Disordered" evidence="6">
    <location>
        <begin position="1"/>
        <end position="177"/>
    </location>
</feature>
<evidence type="ECO:0000256" key="2">
    <source>
        <dbReference type="ARBA" id="ARBA00005919"/>
    </source>
</evidence>
<evidence type="ECO:0000256" key="5">
    <source>
        <dbReference type="ARBA" id="ARBA00023212"/>
    </source>
</evidence>
<dbReference type="GO" id="GO:0034314">
    <property type="term" value="P:Arp2/3 complex-mediated actin nucleation"/>
    <property type="evidence" value="ECO:0007669"/>
    <property type="project" value="InterPro"/>
</dbReference>
<dbReference type="GO" id="GO:0005885">
    <property type="term" value="C:Arp2/3 protein complex"/>
    <property type="evidence" value="ECO:0007669"/>
    <property type="project" value="InterPro"/>
</dbReference>
<evidence type="ECO:0000256" key="3">
    <source>
        <dbReference type="ARBA" id="ARBA00022490"/>
    </source>
</evidence>
<feature type="compositionally biased region" description="Acidic residues" evidence="6">
    <location>
        <begin position="74"/>
        <end position="175"/>
    </location>
</feature>
<dbReference type="InterPro" id="IPR034666">
    <property type="entry name" value="ARPC2/4"/>
</dbReference>
<dbReference type="Proteomes" id="UP000291343">
    <property type="component" value="Unassembled WGS sequence"/>
</dbReference>
<feature type="compositionally biased region" description="Basic and acidic residues" evidence="6">
    <location>
        <begin position="1"/>
        <end position="25"/>
    </location>
</feature>
<proteinExistence type="inferred from homology"/>
<dbReference type="SMR" id="A0A482WZ38"/>
<evidence type="ECO:0000256" key="6">
    <source>
        <dbReference type="SAM" id="MobiDB-lite"/>
    </source>
</evidence>
<evidence type="ECO:0000313" key="8">
    <source>
        <dbReference type="Proteomes" id="UP000291343"/>
    </source>
</evidence>
<keyword evidence="4" id="KW-0009">Actin-binding</keyword>
<dbReference type="GO" id="GO:0030041">
    <property type="term" value="P:actin filament polymerization"/>
    <property type="evidence" value="ECO:0007669"/>
    <property type="project" value="InterPro"/>
</dbReference>
<evidence type="ECO:0000256" key="1">
    <source>
        <dbReference type="ARBA" id="ARBA00004245"/>
    </source>
</evidence>
<organism evidence="7 8">
    <name type="scientific">Laodelphax striatellus</name>
    <name type="common">Small brown planthopper</name>
    <name type="synonym">Delphax striatella</name>
    <dbReference type="NCBI Taxonomy" id="195883"/>
    <lineage>
        <taxon>Eukaryota</taxon>
        <taxon>Metazoa</taxon>
        <taxon>Ecdysozoa</taxon>
        <taxon>Arthropoda</taxon>
        <taxon>Hexapoda</taxon>
        <taxon>Insecta</taxon>
        <taxon>Pterygota</taxon>
        <taxon>Neoptera</taxon>
        <taxon>Paraneoptera</taxon>
        <taxon>Hemiptera</taxon>
        <taxon>Auchenorrhyncha</taxon>
        <taxon>Fulgoroidea</taxon>
        <taxon>Delphacidae</taxon>
        <taxon>Criomorphinae</taxon>
        <taxon>Laodelphax</taxon>
    </lineage>
</organism>
<dbReference type="OrthoDB" id="336240at2759"/>
<dbReference type="InterPro" id="IPR008384">
    <property type="entry name" value="ARPC4"/>
</dbReference>
<reference evidence="7 8" key="1">
    <citation type="journal article" date="2017" name="Gigascience">
        <title>Genome sequence of the small brown planthopper, Laodelphax striatellus.</title>
        <authorList>
            <person name="Zhu J."/>
            <person name="Jiang F."/>
            <person name="Wang X."/>
            <person name="Yang P."/>
            <person name="Bao Y."/>
            <person name="Zhao W."/>
            <person name="Wang W."/>
            <person name="Lu H."/>
            <person name="Wang Q."/>
            <person name="Cui N."/>
            <person name="Li J."/>
            <person name="Chen X."/>
            <person name="Luo L."/>
            <person name="Yu J."/>
            <person name="Kang L."/>
            <person name="Cui F."/>
        </authorList>
    </citation>
    <scope>NUCLEOTIDE SEQUENCE [LARGE SCALE GENOMIC DNA]</scope>
    <source>
        <strain evidence="7">Lst14</strain>
    </source>
</reference>
<keyword evidence="3" id="KW-0963">Cytoplasm</keyword>
<comment type="subcellular location">
    <subcellularLocation>
        <location evidence="1">Cytoplasm</location>
        <location evidence="1">Cytoskeleton</location>
    </subcellularLocation>
</comment>
<keyword evidence="5" id="KW-0206">Cytoskeleton</keyword>
<evidence type="ECO:0000313" key="7">
    <source>
        <dbReference type="EMBL" id="RZF38778.1"/>
    </source>
</evidence>
<dbReference type="InParanoid" id="A0A482WZ38"/>
<comment type="caution">
    <text evidence="7">The sequence shown here is derived from an EMBL/GenBank/DDBJ whole genome shotgun (WGS) entry which is preliminary data.</text>
</comment>
<dbReference type="EMBL" id="QKKF02021700">
    <property type="protein sequence ID" value="RZF38778.1"/>
    <property type="molecule type" value="Genomic_DNA"/>
</dbReference>